<dbReference type="GO" id="GO:0003756">
    <property type="term" value="F:protein disulfide isomerase activity"/>
    <property type="evidence" value="ECO:0007669"/>
    <property type="project" value="TreeGrafter"/>
</dbReference>
<dbReference type="AlphaFoldDB" id="A0A7G2C441"/>
<organism evidence="2 3">
    <name type="scientific">Angomonas deanei</name>
    <dbReference type="NCBI Taxonomy" id="59799"/>
    <lineage>
        <taxon>Eukaryota</taxon>
        <taxon>Discoba</taxon>
        <taxon>Euglenozoa</taxon>
        <taxon>Kinetoplastea</taxon>
        <taxon>Metakinetoplastina</taxon>
        <taxon>Trypanosomatida</taxon>
        <taxon>Trypanosomatidae</taxon>
        <taxon>Strigomonadinae</taxon>
        <taxon>Angomonas</taxon>
    </lineage>
</organism>
<protein>
    <submittedName>
        <fullName evidence="2">Thioredoxin, putative</fullName>
    </submittedName>
</protein>
<dbReference type="EMBL" id="LR877147">
    <property type="protein sequence ID" value="CAD2214558.1"/>
    <property type="molecule type" value="Genomic_DNA"/>
</dbReference>
<dbReference type="Gene3D" id="3.40.30.10">
    <property type="entry name" value="Glutaredoxin"/>
    <property type="match status" value="1"/>
</dbReference>
<dbReference type="InterPro" id="IPR051063">
    <property type="entry name" value="PDI"/>
</dbReference>
<dbReference type="PROSITE" id="PS51352">
    <property type="entry name" value="THIOREDOXIN_2"/>
    <property type="match status" value="1"/>
</dbReference>
<dbReference type="VEuPathDB" id="TriTrypDB:ADEAN_000200900"/>
<dbReference type="Proteomes" id="UP000515908">
    <property type="component" value="Chromosome 03"/>
</dbReference>
<evidence type="ECO:0000259" key="1">
    <source>
        <dbReference type="PROSITE" id="PS51352"/>
    </source>
</evidence>
<keyword evidence="3" id="KW-1185">Reference proteome</keyword>
<gene>
    <name evidence="2" type="ORF">ADEAN_000200900</name>
</gene>
<dbReference type="OrthoDB" id="427280at2759"/>
<evidence type="ECO:0000313" key="2">
    <source>
        <dbReference type="EMBL" id="CAD2214558.1"/>
    </source>
</evidence>
<dbReference type="CDD" id="cd02961">
    <property type="entry name" value="PDI_a_family"/>
    <property type="match status" value="1"/>
</dbReference>
<reference evidence="2 3" key="1">
    <citation type="submission" date="2020-08" db="EMBL/GenBank/DDBJ databases">
        <authorList>
            <person name="Newling K."/>
            <person name="Davey J."/>
            <person name="Forrester S."/>
        </authorList>
    </citation>
    <scope>NUCLEOTIDE SEQUENCE [LARGE SCALE GENOMIC DNA]</scope>
    <source>
        <strain evidence="3">Crithidia deanei Carvalho (ATCC PRA-265)</strain>
    </source>
</reference>
<dbReference type="InterPro" id="IPR036249">
    <property type="entry name" value="Thioredoxin-like_sf"/>
</dbReference>
<accession>A0A7G2C441</accession>
<sequence>MLKMKRRVNRLKPARLLIWCLFVVSLLAFPYLVYSLTLHLIRFNFDKEYSPNVLPLTSKNYTSVCGSGKCLLLMFYSPFCGICASFAPVYDTVGQLVQQSEQLADRVLVSRMNGVEDRRVMDAMGVRGYPTILLFPPDRCEGWVEYEGRHNESAVLAFVAANCPP</sequence>
<dbReference type="GO" id="GO:0006457">
    <property type="term" value="P:protein folding"/>
    <property type="evidence" value="ECO:0007669"/>
    <property type="project" value="TreeGrafter"/>
</dbReference>
<dbReference type="GO" id="GO:0005783">
    <property type="term" value="C:endoplasmic reticulum"/>
    <property type="evidence" value="ECO:0007669"/>
    <property type="project" value="TreeGrafter"/>
</dbReference>
<name>A0A7G2C441_9TRYP</name>
<dbReference type="PANTHER" id="PTHR45672">
    <property type="entry name" value="PROTEIN DISULFIDE-ISOMERASE C17H9.14C-RELATED"/>
    <property type="match status" value="1"/>
</dbReference>
<dbReference type="SUPFAM" id="SSF52833">
    <property type="entry name" value="Thioredoxin-like"/>
    <property type="match status" value="1"/>
</dbReference>
<evidence type="ECO:0000313" key="3">
    <source>
        <dbReference type="Proteomes" id="UP000515908"/>
    </source>
</evidence>
<dbReference type="PANTHER" id="PTHR45672:SF11">
    <property type="entry name" value="PROTEIN DISULFIDE-ISOMERASE C17H9.14C"/>
    <property type="match status" value="1"/>
</dbReference>
<dbReference type="InterPro" id="IPR013766">
    <property type="entry name" value="Thioredoxin_domain"/>
</dbReference>
<feature type="domain" description="Thioredoxin" evidence="1">
    <location>
        <begin position="34"/>
        <end position="164"/>
    </location>
</feature>
<dbReference type="Pfam" id="PF00085">
    <property type="entry name" value="Thioredoxin"/>
    <property type="match status" value="1"/>
</dbReference>
<proteinExistence type="predicted"/>